<protein>
    <recommendedName>
        <fullName evidence="3">YCII-related domain-containing protein</fullName>
    </recommendedName>
</protein>
<dbReference type="Gene3D" id="3.30.70.1060">
    <property type="entry name" value="Dimeric alpha+beta barrel"/>
    <property type="match status" value="1"/>
</dbReference>
<evidence type="ECO:0000259" key="3">
    <source>
        <dbReference type="Pfam" id="PF03795"/>
    </source>
</evidence>
<dbReference type="PANTHER" id="PTHR35174">
    <property type="entry name" value="BLL7171 PROTEIN-RELATED"/>
    <property type="match status" value="1"/>
</dbReference>
<feature type="domain" description="YCII-related" evidence="3">
    <location>
        <begin position="2"/>
        <end position="100"/>
    </location>
</feature>
<comment type="similarity">
    <text evidence="1">Belongs to the YciI family.</text>
</comment>
<evidence type="ECO:0000256" key="2">
    <source>
        <dbReference type="SAM" id="MobiDB-lite"/>
    </source>
</evidence>
<feature type="compositionally biased region" description="Basic and acidic residues" evidence="2">
    <location>
        <begin position="122"/>
        <end position="140"/>
    </location>
</feature>
<dbReference type="EMBL" id="JACHIW010000001">
    <property type="protein sequence ID" value="MBB5152696.1"/>
    <property type="molecule type" value="Genomic_DNA"/>
</dbReference>
<dbReference type="Pfam" id="PF03795">
    <property type="entry name" value="YCII"/>
    <property type="match status" value="1"/>
</dbReference>
<comment type="caution">
    <text evidence="4">The sequence shown here is derived from an EMBL/GenBank/DDBJ whole genome shotgun (WGS) entry which is preliminary data.</text>
</comment>
<dbReference type="AlphaFoldDB" id="A0A840PWJ6"/>
<reference evidence="4 5" key="1">
    <citation type="submission" date="2020-08" db="EMBL/GenBank/DDBJ databases">
        <title>Sequencing the genomes of 1000 actinobacteria strains.</title>
        <authorList>
            <person name="Klenk H.-P."/>
        </authorList>
    </citation>
    <scope>NUCLEOTIDE SEQUENCE [LARGE SCALE GENOMIC DNA]</scope>
    <source>
        <strain evidence="4 5">DSM 45584</strain>
    </source>
</reference>
<dbReference type="PANTHER" id="PTHR35174:SF4">
    <property type="entry name" value="BLL7163 PROTEIN"/>
    <property type="match status" value="1"/>
</dbReference>
<keyword evidence="5" id="KW-1185">Reference proteome</keyword>
<dbReference type="Proteomes" id="UP000584374">
    <property type="component" value="Unassembled WGS sequence"/>
</dbReference>
<dbReference type="SUPFAM" id="SSF54909">
    <property type="entry name" value="Dimeric alpha+beta barrel"/>
    <property type="match status" value="1"/>
</dbReference>
<dbReference type="RefSeq" id="WP_184722442.1">
    <property type="nucleotide sequence ID" value="NZ_JACHIW010000001.1"/>
</dbReference>
<dbReference type="InterPro" id="IPR005545">
    <property type="entry name" value="YCII"/>
</dbReference>
<gene>
    <name evidence="4" type="ORF">BJ970_000230</name>
</gene>
<proteinExistence type="inferred from homology"/>
<feature type="region of interest" description="Disordered" evidence="2">
    <location>
        <begin position="119"/>
        <end position="140"/>
    </location>
</feature>
<evidence type="ECO:0000256" key="1">
    <source>
        <dbReference type="ARBA" id="ARBA00007689"/>
    </source>
</evidence>
<name>A0A840PWJ6_9PSEU</name>
<dbReference type="InterPro" id="IPR011008">
    <property type="entry name" value="Dimeric_a/b-barrel"/>
</dbReference>
<evidence type="ECO:0000313" key="4">
    <source>
        <dbReference type="EMBL" id="MBB5152696.1"/>
    </source>
</evidence>
<accession>A0A840PWJ6</accession>
<sequence length="140" mass="15548">MRFLMAVMANADSEANVMPSQEVIKAMSDYNEELVKAGVLLAAEGLHPSSKGFRTEITTGGGRAVVDGPFTETKELIAGFWLLQVRSREEMLEWAKRCPAPVTVREVFDAEDFAAEVLTPEEAERERRMREESRKQGGVG</sequence>
<evidence type="ECO:0000313" key="5">
    <source>
        <dbReference type="Proteomes" id="UP000584374"/>
    </source>
</evidence>
<organism evidence="4 5">
    <name type="scientific">Saccharopolyspora phatthalungensis</name>
    <dbReference type="NCBI Taxonomy" id="664693"/>
    <lineage>
        <taxon>Bacteria</taxon>
        <taxon>Bacillati</taxon>
        <taxon>Actinomycetota</taxon>
        <taxon>Actinomycetes</taxon>
        <taxon>Pseudonocardiales</taxon>
        <taxon>Pseudonocardiaceae</taxon>
        <taxon>Saccharopolyspora</taxon>
    </lineage>
</organism>